<accession>A0A194PNH7</accession>
<dbReference type="PANTHER" id="PTHR11351">
    <property type="entry name" value="ACYL-COA DESATURASE"/>
    <property type="match status" value="1"/>
</dbReference>
<protein>
    <submittedName>
        <fullName evidence="15">Acyl-CoA Delta(11) desaturase</fullName>
    </submittedName>
</protein>
<comment type="cofactor">
    <cofactor evidence="12">
        <name>Fe(2+)</name>
        <dbReference type="ChEBI" id="CHEBI:29033"/>
    </cofactor>
</comment>
<evidence type="ECO:0000256" key="11">
    <source>
        <dbReference type="ARBA" id="ARBA00023160"/>
    </source>
</evidence>
<comment type="subcellular location">
    <subcellularLocation>
        <location evidence="1">Membrane</location>
        <topology evidence="1">Multi-pass membrane protein</topology>
    </subcellularLocation>
</comment>
<proteinExistence type="inferred from homology"/>
<evidence type="ECO:0000256" key="5">
    <source>
        <dbReference type="ARBA" id="ARBA00022832"/>
    </source>
</evidence>
<evidence type="ECO:0000256" key="9">
    <source>
        <dbReference type="ARBA" id="ARBA00023098"/>
    </source>
</evidence>
<evidence type="ECO:0000313" key="15">
    <source>
        <dbReference type="EMBL" id="KPI92675.1"/>
    </source>
</evidence>
<evidence type="ECO:0000256" key="8">
    <source>
        <dbReference type="ARBA" id="ARBA00023004"/>
    </source>
</evidence>
<evidence type="ECO:0000256" key="7">
    <source>
        <dbReference type="ARBA" id="ARBA00023002"/>
    </source>
</evidence>
<dbReference type="AlphaFoldDB" id="A0A194PNH7"/>
<name>A0A194PNH7_PAPXU</name>
<keyword evidence="3 12" id="KW-0444">Lipid biosynthesis</keyword>
<evidence type="ECO:0000256" key="4">
    <source>
        <dbReference type="ARBA" id="ARBA00022692"/>
    </source>
</evidence>
<feature type="transmembrane region" description="Helical" evidence="13">
    <location>
        <begin position="100"/>
        <end position="121"/>
    </location>
</feature>
<sequence length="411" mass="46897">MAPAQQNVVDVCETGEAQLKMRLLDNGFKDSSSVKVIENNNVILKDASEKMNSDKDFDISVYESMEFRPRIRWPDLLVQLSLHLVSIYGLFLMVTNNIRFYTTIFVFATIFMSGLGITAGVHRLWSHRAYKATTPLRIILALLFTITGQSTECHQAIGSARQTALGSLVSDSKANFGSYHRSNYRQHTTRDIYTWALDHRVHHKYSESVADPHDVRRGFWFAHVGWLVLTPHPAVENRRAALRLTSLDLIADPVVRIQKKYFIPLFALLNIALPVWIPVYYWDETLMNSFVLSFVTRFTITLNIAFSVNSFAHLWGNKPYDKFIKPSENPLVSLAALGEGWHNYHHVFPWDYRTSELGRFNVSTNFIDIFAKIGWAYDLKAATPAIITNRALRSGDGSIAEEQYVDSLKSQ</sequence>
<dbReference type="PRINTS" id="PR00075">
    <property type="entry name" value="FACDDSATRASE"/>
</dbReference>
<evidence type="ECO:0000256" key="6">
    <source>
        <dbReference type="ARBA" id="ARBA00022989"/>
    </source>
</evidence>
<keyword evidence="8" id="KW-0408">Iron</keyword>
<feature type="transmembrane region" description="Helical" evidence="13">
    <location>
        <begin position="294"/>
        <end position="315"/>
    </location>
</feature>
<dbReference type="Pfam" id="PF00487">
    <property type="entry name" value="FA_desaturase"/>
    <property type="match status" value="1"/>
</dbReference>
<comment type="domain">
    <text evidence="12">The histidine box domains are involved in binding the catalytic metal ions.</text>
</comment>
<keyword evidence="16" id="KW-1185">Reference proteome</keyword>
<keyword evidence="10 13" id="KW-0472">Membrane</keyword>
<comment type="similarity">
    <text evidence="2 12">Belongs to the fatty acid desaturase type 1 family.</text>
</comment>
<keyword evidence="11 12" id="KW-0275">Fatty acid biosynthesis</keyword>
<dbReference type="InterPro" id="IPR005804">
    <property type="entry name" value="FA_desaturase_dom"/>
</dbReference>
<dbReference type="GO" id="GO:0006636">
    <property type="term" value="P:unsaturated fatty acid biosynthetic process"/>
    <property type="evidence" value="ECO:0007669"/>
    <property type="project" value="TreeGrafter"/>
</dbReference>
<dbReference type="CDD" id="cd03505">
    <property type="entry name" value="Delta9-FADS-like"/>
    <property type="match status" value="1"/>
</dbReference>
<dbReference type="Proteomes" id="UP000053268">
    <property type="component" value="Unassembled WGS sequence"/>
</dbReference>
<keyword evidence="6 13" id="KW-1133">Transmembrane helix</keyword>
<evidence type="ECO:0000256" key="13">
    <source>
        <dbReference type="SAM" id="Phobius"/>
    </source>
</evidence>
<dbReference type="STRING" id="66420.A0A194PNH7"/>
<evidence type="ECO:0000259" key="14">
    <source>
        <dbReference type="Pfam" id="PF00487"/>
    </source>
</evidence>
<evidence type="ECO:0000256" key="2">
    <source>
        <dbReference type="ARBA" id="ARBA00009295"/>
    </source>
</evidence>
<keyword evidence="4 12" id="KW-0812">Transmembrane</keyword>
<dbReference type="GO" id="GO:0005506">
    <property type="term" value="F:iron ion binding"/>
    <property type="evidence" value="ECO:0007669"/>
    <property type="project" value="TreeGrafter"/>
</dbReference>
<dbReference type="PANTHER" id="PTHR11351:SF61">
    <property type="entry name" value="RH14937P"/>
    <property type="match status" value="1"/>
</dbReference>
<evidence type="ECO:0000256" key="3">
    <source>
        <dbReference type="ARBA" id="ARBA00022516"/>
    </source>
</evidence>
<evidence type="ECO:0000256" key="12">
    <source>
        <dbReference type="RuleBase" id="RU000581"/>
    </source>
</evidence>
<feature type="transmembrane region" description="Helical" evidence="13">
    <location>
        <begin position="76"/>
        <end position="94"/>
    </location>
</feature>
<keyword evidence="9" id="KW-0443">Lipid metabolism</keyword>
<keyword evidence="7 12" id="KW-0560">Oxidoreductase</keyword>
<evidence type="ECO:0000313" key="16">
    <source>
        <dbReference type="Proteomes" id="UP000053268"/>
    </source>
</evidence>
<gene>
    <name evidence="15" type="ORF">RR46_13896</name>
</gene>
<keyword evidence="5" id="KW-0276">Fatty acid metabolism</keyword>
<feature type="transmembrane region" description="Helical" evidence="13">
    <location>
        <begin position="261"/>
        <end position="282"/>
    </location>
</feature>
<dbReference type="InterPro" id="IPR015876">
    <property type="entry name" value="Acyl-CoA_DS"/>
</dbReference>
<evidence type="ECO:0000256" key="1">
    <source>
        <dbReference type="ARBA" id="ARBA00004141"/>
    </source>
</evidence>
<evidence type="ECO:0000256" key="10">
    <source>
        <dbReference type="ARBA" id="ARBA00023136"/>
    </source>
</evidence>
<organism evidence="15 16">
    <name type="scientific">Papilio xuthus</name>
    <name type="common">Asian swallowtail butterfly</name>
    <dbReference type="NCBI Taxonomy" id="66420"/>
    <lineage>
        <taxon>Eukaryota</taxon>
        <taxon>Metazoa</taxon>
        <taxon>Ecdysozoa</taxon>
        <taxon>Arthropoda</taxon>
        <taxon>Hexapoda</taxon>
        <taxon>Insecta</taxon>
        <taxon>Pterygota</taxon>
        <taxon>Neoptera</taxon>
        <taxon>Endopterygota</taxon>
        <taxon>Lepidoptera</taxon>
        <taxon>Glossata</taxon>
        <taxon>Ditrysia</taxon>
        <taxon>Papilionoidea</taxon>
        <taxon>Papilionidae</taxon>
        <taxon>Papilioninae</taxon>
        <taxon>Papilio</taxon>
    </lineage>
</organism>
<dbReference type="EMBL" id="KQ459603">
    <property type="protein sequence ID" value="KPI92675.1"/>
    <property type="molecule type" value="Genomic_DNA"/>
</dbReference>
<dbReference type="GO" id="GO:0004768">
    <property type="term" value="F:stearoyl-CoA 9-desaturase activity"/>
    <property type="evidence" value="ECO:0007669"/>
    <property type="project" value="TreeGrafter"/>
</dbReference>
<reference evidence="15 16" key="1">
    <citation type="journal article" date="2015" name="Nat. Commun.">
        <title>Outbred genome sequencing and CRISPR/Cas9 gene editing in butterflies.</title>
        <authorList>
            <person name="Li X."/>
            <person name="Fan D."/>
            <person name="Zhang W."/>
            <person name="Liu G."/>
            <person name="Zhang L."/>
            <person name="Zhao L."/>
            <person name="Fang X."/>
            <person name="Chen L."/>
            <person name="Dong Y."/>
            <person name="Chen Y."/>
            <person name="Ding Y."/>
            <person name="Zhao R."/>
            <person name="Feng M."/>
            <person name="Zhu Y."/>
            <person name="Feng Y."/>
            <person name="Jiang X."/>
            <person name="Zhu D."/>
            <person name="Xiang H."/>
            <person name="Feng X."/>
            <person name="Li S."/>
            <person name="Wang J."/>
            <person name="Zhang G."/>
            <person name="Kronforst M.R."/>
            <person name="Wang W."/>
        </authorList>
    </citation>
    <scope>NUCLEOTIDE SEQUENCE [LARGE SCALE GENOMIC DNA]</scope>
    <source>
        <strain evidence="15">Ya'a_city_454_Px</strain>
        <tissue evidence="15">Whole body</tissue>
    </source>
</reference>
<feature type="domain" description="Fatty acid desaturase" evidence="14">
    <location>
        <begin position="192"/>
        <end position="351"/>
    </location>
</feature>
<dbReference type="GO" id="GO:0005789">
    <property type="term" value="C:endoplasmic reticulum membrane"/>
    <property type="evidence" value="ECO:0007669"/>
    <property type="project" value="TreeGrafter"/>
</dbReference>